<dbReference type="SUPFAM" id="SSF52540">
    <property type="entry name" value="P-loop containing nucleoside triphosphate hydrolases"/>
    <property type="match status" value="1"/>
</dbReference>
<organism evidence="8 9">
    <name type="scientific">Anaeramoeba flamelloides</name>
    <dbReference type="NCBI Taxonomy" id="1746091"/>
    <lineage>
        <taxon>Eukaryota</taxon>
        <taxon>Metamonada</taxon>
        <taxon>Anaeramoebidae</taxon>
        <taxon>Anaeramoeba</taxon>
    </lineage>
</organism>
<feature type="region of interest" description="Disordered" evidence="6">
    <location>
        <begin position="434"/>
        <end position="457"/>
    </location>
</feature>
<keyword evidence="5" id="KW-0175">Coiled coil</keyword>
<dbReference type="InterPro" id="IPR003960">
    <property type="entry name" value="ATPase_AAA_CS"/>
</dbReference>
<evidence type="ECO:0000256" key="1">
    <source>
        <dbReference type="ARBA" id="ARBA00004173"/>
    </source>
</evidence>
<evidence type="ECO:0000256" key="6">
    <source>
        <dbReference type="SAM" id="MobiDB-lite"/>
    </source>
</evidence>
<protein>
    <submittedName>
        <fullName evidence="8">Aaa atpase</fullName>
    </submittedName>
</protein>
<feature type="region of interest" description="Disordered" evidence="6">
    <location>
        <begin position="369"/>
        <end position="398"/>
    </location>
</feature>
<feature type="compositionally biased region" description="Low complexity" evidence="6">
    <location>
        <begin position="7"/>
        <end position="16"/>
    </location>
</feature>
<keyword evidence="3" id="KW-0067">ATP-binding</keyword>
<gene>
    <name evidence="8" type="ORF">M0813_23392</name>
</gene>
<proteinExistence type="predicted"/>
<feature type="compositionally biased region" description="Low complexity" evidence="6">
    <location>
        <begin position="436"/>
        <end position="452"/>
    </location>
</feature>
<comment type="subcellular location">
    <subcellularLocation>
        <location evidence="1">Mitochondrion</location>
    </subcellularLocation>
</comment>
<keyword evidence="9" id="KW-1185">Reference proteome</keyword>
<comment type="caution">
    <text evidence="8">The sequence shown here is derived from an EMBL/GenBank/DDBJ whole genome shotgun (WGS) entry which is preliminary data.</text>
</comment>
<evidence type="ECO:0000256" key="3">
    <source>
        <dbReference type="ARBA" id="ARBA00022840"/>
    </source>
</evidence>
<dbReference type="InterPro" id="IPR051701">
    <property type="entry name" value="Mito_OM_Translocase_MSP1"/>
</dbReference>
<feature type="compositionally biased region" description="Low complexity" evidence="6">
    <location>
        <begin position="370"/>
        <end position="398"/>
    </location>
</feature>
<dbReference type="PANTHER" id="PTHR45644">
    <property type="entry name" value="AAA ATPASE, PUTATIVE (AFU_ORTHOLOGUE AFUA_2G12920)-RELATED-RELATED"/>
    <property type="match status" value="1"/>
</dbReference>
<accession>A0ABQ8Y8X1</accession>
<dbReference type="Proteomes" id="UP001150062">
    <property type="component" value="Unassembled WGS sequence"/>
</dbReference>
<sequence>METSNGTPKQTQTQKHTTTKKYGPGVLSLRSERAFEEIQDLGFETKYLKKETTRNESVRALSSMVGETQPLQQKTKTYSRYANLFSLFGSRLRIPIYKLPFEFGSSKECNSRLFGRNGEFSFSLANILIDNLTKLRYLRVHGKTGKVLLNGGRLAHGHKIILKDGDNIEFIGKYGKRYSFIFLTEEFLSNRQNKLTRSNHQNQKKGHQNQNLKNQRSHQKGLNECRSFQKYFQILPLKQRFCRGILLNKFRSTNRMMTSEGRNYKFSSIEYPIDQTLTKLLKMNFQTHLNDLLSSTPKQNLKSGFKIQERKEGRKLLLTGPLSSMFLIEKISKALANELGLKYFVFDFLEMVSLLKVFKTIIKKKEQQKLKNQNQKQNKNQSQQQQQQNKNDNKNQNQKTAFKNGDRILYVGPNFQNIDSDRLIKALSFNWKQKKSNNNNNNKNNTNNQSKTFLSGPKPGSFGKVVMTFAEESSYSSPYVGVEFDQPLPNIGCNLGISKNNKNHNNRNGFFVKKSEIIKLDESVDQDHPAILCQELFSILKKINEPFLLFIPKIEQTMFYSYHILECLKSGINNLIDNNPNAFIISGLEIGNKKLSRSQSLSIIKTLQQKQKLKQQQQQQQQQQQGQEQTQVQQQQQKSKQKQQQQQLKNQLNSMNNEEKIEYLNKKLELLNKFESLSPIKKLMNNLIFKRDTEMINFLSIFLGQIIRIRKPKKLEQIEKWEKCVKIDQKRNLIQHNCSLMKFMCKKMKISIKLKQINSNLFILKRYNFEEMNSILGHAMSHTLQKKFLRSESNNTNTNTNNIILENDDLIYGFNLFHELNNLNKINIPKLNQKNDKEPNSKMDIEKESGSENENENENERERERENGNERLKKLSTLEQNLYQEIVVPKALTKIKFKDIGGMKKIKKQIKEQIIYPFNRPELYQNFKLLQRKNFKGLLLYGPPGTGKTMIAQAIATECNCTFLNITPALFSSKWYGVAEKNVQAIFSIAKKLSPSIIFIDEVDSILSKRTSDGNLERETSRRIKNLFMQHWEGIKSDCKGNILVIGATNRPYDLDEAILRRFEKKVSVPLPDLSQRKQILKTLLLKNNLVSDDFNLNELSLLTKGFTGSDLKNLITTSSYYPIYEQLQSENPKISSLNNNFKIPNLNHFNKNNTNSSSSSLASDNNVQIKLRKLQLEDFKKSLLKIKSSININSLDFKLLNKWHSEYSISNISIENNFKSLF</sequence>
<dbReference type="InterPro" id="IPR027417">
    <property type="entry name" value="P-loop_NTPase"/>
</dbReference>
<feature type="region of interest" description="Disordered" evidence="6">
    <location>
        <begin position="195"/>
        <end position="219"/>
    </location>
</feature>
<feature type="compositionally biased region" description="Basic and acidic residues" evidence="6">
    <location>
        <begin position="833"/>
        <end position="850"/>
    </location>
</feature>
<name>A0ABQ8Y8X1_9EUKA</name>
<dbReference type="PROSITE" id="PS00674">
    <property type="entry name" value="AAA"/>
    <property type="match status" value="1"/>
</dbReference>
<reference evidence="8" key="1">
    <citation type="submission" date="2022-08" db="EMBL/GenBank/DDBJ databases">
        <title>Novel sulfate-reducing endosymbionts in the free-living metamonad Anaeramoeba.</title>
        <authorList>
            <person name="Jerlstrom-Hultqvist J."/>
            <person name="Cepicka I."/>
            <person name="Gallot-Lavallee L."/>
            <person name="Salas-Leiva D."/>
            <person name="Curtis B.A."/>
            <person name="Zahonova K."/>
            <person name="Pipaliya S."/>
            <person name="Dacks J."/>
            <person name="Roger A.J."/>
        </authorList>
    </citation>
    <scope>NUCLEOTIDE SEQUENCE</scope>
    <source>
        <strain evidence="8">Schooner1</strain>
    </source>
</reference>
<evidence type="ECO:0000256" key="5">
    <source>
        <dbReference type="SAM" id="Coils"/>
    </source>
</evidence>
<keyword evidence="4" id="KW-0496">Mitochondrion</keyword>
<evidence type="ECO:0000313" key="8">
    <source>
        <dbReference type="EMBL" id="KAJ6241201.1"/>
    </source>
</evidence>
<feature type="region of interest" description="Disordered" evidence="6">
    <location>
        <begin position="1"/>
        <end position="23"/>
    </location>
</feature>
<evidence type="ECO:0000256" key="2">
    <source>
        <dbReference type="ARBA" id="ARBA00022741"/>
    </source>
</evidence>
<feature type="coiled-coil region" evidence="5">
    <location>
        <begin position="603"/>
        <end position="662"/>
    </location>
</feature>
<dbReference type="Pfam" id="PF00004">
    <property type="entry name" value="AAA"/>
    <property type="match status" value="1"/>
</dbReference>
<evidence type="ECO:0000256" key="4">
    <source>
        <dbReference type="ARBA" id="ARBA00023128"/>
    </source>
</evidence>
<dbReference type="Gene3D" id="1.10.8.60">
    <property type="match status" value="1"/>
</dbReference>
<feature type="region of interest" description="Disordered" evidence="6">
    <location>
        <begin position="831"/>
        <end position="868"/>
    </location>
</feature>
<dbReference type="EMBL" id="JAOAOG010000195">
    <property type="protein sequence ID" value="KAJ6241201.1"/>
    <property type="molecule type" value="Genomic_DNA"/>
</dbReference>
<evidence type="ECO:0000259" key="7">
    <source>
        <dbReference type="SMART" id="SM00382"/>
    </source>
</evidence>
<feature type="domain" description="AAA+ ATPase" evidence="7">
    <location>
        <begin position="934"/>
        <end position="1073"/>
    </location>
</feature>
<keyword evidence="2" id="KW-0547">Nucleotide-binding</keyword>
<evidence type="ECO:0000313" key="9">
    <source>
        <dbReference type="Proteomes" id="UP001150062"/>
    </source>
</evidence>
<dbReference type="InterPro" id="IPR003593">
    <property type="entry name" value="AAA+_ATPase"/>
</dbReference>
<dbReference type="SMART" id="SM00382">
    <property type="entry name" value="AAA"/>
    <property type="match status" value="1"/>
</dbReference>
<feature type="compositionally biased region" description="Basic and acidic residues" evidence="6">
    <location>
        <begin position="858"/>
        <end position="868"/>
    </location>
</feature>
<dbReference type="InterPro" id="IPR003959">
    <property type="entry name" value="ATPase_AAA_core"/>
</dbReference>
<dbReference type="Gene3D" id="3.40.50.300">
    <property type="entry name" value="P-loop containing nucleotide triphosphate hydrolases"/>
    <property type="match status" value="1"/>
</dbReference>